<name>A0ACB8S8B9_9AGAM</name>
<comment type="caution">
    <text evidence="1">The sequence shown here is derived from an EMBL/GenBank/DDBJ whole genome shotgun (WGS) entry which is preliminary data.</text>
</comment>
<organism evidence="1 2">
    <name type="scientific">Auriscalpium vulgare</name>
    <dbReference type="NCBI Taxonomy" id="40419"/>
    <lineage>
        <taxon>Eukaryota</taxon>
        <taxon>Fungi</taxon>
        <taxon>Dikarya</taxon>
        <taxon>Basidiomycota</taxon>
        <taxon>Agaricomycotina</taxon>
        <taxon>Agaricomycetes</taxon>
        <taxon>Russulales</taxon>
        <taxon>Auriscalpiaceae</taxon>
        <taxon>Auriscalpium</taxon>
    </lineage>
</organism>
<dbReference type="Proteomes" id="UP000814033">
    <property type="component" value="Unassembled WGS sequence"/>
</dbReference>
<reference evidence="1" key="1">
    <citation type="submission" date="2021-02" db="EMBL/GenBank/DDBJ databases">
        <authorList>
            <consortium name="DOE Joint Genome Institute"/>
            <person name="Ahrendt S."/>
            <person name="Looney B.P."/>
            <person name="Miyauchi S."/>
            <person name="Morin E."/>
            <person name="Drula E."/>
            <person name="Courty P.E."/>
            <person name="Chicoki N."/>
            <person name="Fauchery L."/>
            <person name="Kohler A."/>
            <person name="Kuo A."/>
            <person name="Labutti K."/>
            <person name="Pangilinan J."/>
            <person name="Lipzen A."/>
            <person name="Riley R."/>
            <person name="Andreopoulos W."/>
            <person name="He G."/>
            <person name="Johnson J."/>
            <person name="Barry K.W."/>
            <person name="Grigoriev I.V."/>
            <person name="Nagy L."/>
            <person name="Hibbett D."/>
            <person name="Henrissat B."/>
            <person name="Matheny P.B."/>
            <person name="Labbe J."/>
            <person name="Martin F."/>
        </authorList>
    </citation>
    <scope>NUCLEOTIDE SEQUENCE</scope>
    <source>
        <strain evidence="1">FP105234-sp</strain>
    </source>
</reference>
<evidence type="ECO:0000313" key="2">
    <source>
        <dbReference type="Proteomes" id="UP000814033"/>
    </source>
</evidence>
<sequence length="352" mass="39069">MVDWHDPQTLAGEYVALLKVLHTVDGLYIWEFAQTFEWEWAILTRKKRWKWSLALYFACRFVTLAAVVTELVGFNLTEEFNCQKTWLVFLLIFSYVAFALDSLLIVFRVIAIWERQLYIVVSSIAVWLVNVAFLLYGASYALTHPSMSLTVTPTAQADASWNPVVGLCAVVNTDHNRANVLVTLLTDLVLLIIMFAGVLRLRSGSGLWKLLYRHGLIWIALATLAEVPPTTFLFLNLNDEMNLMFQTPALVVITSYLSNLPPASNNVIAIDRKDFGSNTATTSSGGGGGVEVSVGSLDVEFPTSYGRYRAEDLNPTLRAIDEADEDGATASTGGIELAELVGSHRRRRPSRG</sequence>
<gene>
    <name evidence="1" type="ORF">FA95DRAFT_1601788</name>
</gene>
<proteinExistence type="predicted"/>
<keyword evidence="2" id="KW-1185">Reference proteome</keyword>
<evidence type="ECO:0000313" key="1">
    <source>
        <dbReference type="EMBL" id="KAI0052413.1"/>
    </source>
</evidence>
<accession>A0ACB8S8B9</accession>
<dbReference type="EMBL" id="MU275845">
    <property type="protein sequence ID" value="KAI0052413.1"/>
    <property type="molecule type" value="Genomic_DNA"/>
</dbReference>
<protein>
    <submittedName>
        <fullName evidence="1">Uncharacterized protein</fullName>
    </submittedName>
</protein>
<reference evidence="1" key="2">
    <citation type="journal article" date="2022" name="New Phytol.">
        <title>Evolutionary transition to the ectomycorrhizal habit in the genomes of a hyperdiverse lineage of mushroom-forming fungi.</title>
        <authorList>
            <person name="Looney B."/>
            <person name="Miyauchi S."/>
            <person name="Morin E."/>
            <person name="Drula E."/>
            <person name="Courty P.E."/>
            <person name="Kohler A."/>
            <person name="Kuo A."/>
            <person name="LaButti K."/>
            <person name="Pangilinan J."/>
            <person name="Lipzen A."/>
            <person name="Riley R."/>
            <person name="Andreopoulos W."/>
            <person name="He G."/>
            <person name="Johnson J."/>
            <person name="Nolan M."/>
            <person name="Tritt A."/>
            <person name="Barry K.W."/>
            <person name="Grigoriev I.V."/>
            <person name="Nagy L.G."/>
            <person name="Hibbett D."/>
            <person name="Henrissat B."/>
            <person name="Matheny P.B."/>
            <person name="Labbe J."/>
            <person name="Martin F.M."/>
        </authorList>
    </citation>
    <scope>NUCLEOTIDE SEQUENCE</scope>
    <source>
        <strain evidence="1">FP105234-sp</strain>
    </source>
</reference>